<organism evidence="7 8">
    <name type="scientific">Thermogutta terrifontis</name>
    <dbReference type="NCBI Taxonomy" id="1331910"/>
    <lineage>
        <taxon>Bacteria</taxon>
        <taxon>Pseudomonadati</taxon>
        <taxon>Planctomycetota</taxon>
        <taxon>Planctomycetia</taxon>
        <taxon>Pirellulales</taxon>
        <taxon>Thermoguttaceae</taxon>
        <taxon>Thermogutta</taxon>
    </lineage>
</organism>
<accession>A0A286RGE2</accession>
<evidence type="ECO:0000256" key="4">
    <source>
        <dbReference type="ARBA" id="ARBA00023136"/>
    </source>
</evidence>
<feature type="domain" description="Lipopolysaccharide assembly protein A" evidence="6">
    <location>
        <begin position="23"/>
        <end position="62"/>
    </location>
</feature>
<keyword evidence="1" id="KW-1003">Cell membrane</keyword>
<sequence>MFARIKLVLLILLTLLVVIFVVQNTATMAIRFLFWEFSSSVATLVILMFALGFCVGLLVAGWLVRGMAKGHSSKHTAAQ</sequence>
<evidence type="ECO:0000313" key="8">
    <source>
        <dbReference type="Proteomes" id="UP000215086"/>
    </source>
</evidence>
<feature type="transmembrane region" description="Helical" evidence="5">
    <location>
        <begin position="39"/>
        <end position="64"/>
    </location>
</feature>
<evidence type="ECO:0000256" key="5">
    <source>
        <dbReference type="SAM" id="Phobius"/>
    </source>
</evidence>
<dbReference type="RefSeq" id="WP_157731995.1">
    <property type="nucleotide sequence ID" value="NZ_CP018477.1"/>
</dbReference>
<evidence type="ECO:0000256" key="1">
    <source>
        <dbReference type="ARBA" id="ARBA00022475"/>
    </source>
</evidence>
<dbReference type="InterPro" id="IPR010445">
    <property type="entry name" value="LapA_dom"/>
</dbReference>
<proteinExistence type="predicted"/>
<evidence type="ECO:0000313" key="7">
    <source>
        <dbReference type="EMBL" id="ASV75031.1"/>
    </source>
</evidence>
<protein>
    <recommendedName>
        <fullName evidence="6">Lipopolysaccharide assembly protein A domain-containing protein</fullName>
    </recommendedName>
</protein>
<keyword evidence="3 5" id="KW-1133">Transmembrane helix</keyword>
<dbReference type="EMBL" id="CP018477">
    <property type="protein sequence ID" value="ASV75031.1"/>
    <property type="molecule type" value="Genomic_DNA"/>
</dbReference>
<reference evidence="7 8" key="1">
    <citation type="journal article" name="Front. Microbiol.">
        <title>Sugar Metabolism of the First Thermophilic Planctomycete Thermogutta terrifontis: Comparative Genomic and Transcriptomic Approaches.</title>
        <authorList>
            <person name="Elcheninov A.G."/>
            <person name="Menzel P."/>
            <person name="Gudbergsdottir S.R."/>
            <person name="Slesarev A.I."/>
            <person name="Kadnikov V.V."/>
            <person name="Krogh A."/>
            <person name="Bonch-Osmolovskaya E.A."/>
            <person name="Peng X."/>
            <person name="Kublanov I.V."/>
        </authorList>
    </citation>
    <scope>NUCLEOTIDE SEQUENCE [LARGE SCALE GENOMIC DNA]</scope>
    <source>
        <strain evidence="7 8">R1</strain>
    </source>
</reference>
<evidence type="ECO:0000256" key="2">
    <source>
        <dbReference type="ARBA" id="ARBA00022692"/>
    </source>
</evidence>
<gene>
    <name evidence="7" type="ORF">THTE_2429</name>
</gene>
<dbReference type="AlphaFoldDB" id="A0A286RGE2"/>
<evidence type="ECO:0000259" key="6">
    <source>
        <dbReference type="Pfam" id="PF06305"/>
    </source>
</evidence>
<dbReference type="Pfam" id="PF06305">
    <property type="entry name" value="LapA_dom"/>
    <property type="match status" value="1"/>
</dbReference>
<dbReference type="GO" id="GO:0005886">
    <property type="term" value="C:plasma membrane"/>
    <property type="evidence" value="ECO:0007669"/>
    <property type="project" value="InterPro"/>
</dbReference>
<keyword evidence="8" id="KW-1185">Reference proteome</keyword>
<dbReference type="Proteomes" id="UP000215086">
    <property type="component" value="Chromosome"/>
</dbReference>
<name>A0A286RGE2_9BACT</name>
<keyword evidence="4 5" id="KW-0472">Membrane</keyword>
<evidence type="ECO:0000256" key="3">
    <source>
        <dbReference type="ARBA" id="ARBA00022989"/>
    </source>
</evidence>
<dbReference type="KEGG" id="ttf:THTE_2429"/>
<keyword evidence="2 5" id="KW-0812">Transmembrane</keyword>